<feature type="compositionally biased region" description="Basic and acidic residues" evidence="4">
    <location>
        <begin position="344"/>
        <end position="354"/>
    </location>
</feature>
<dbReference type="Gene3D" id="4.10.240.10">
    <property type="entry name" value="Zn(2)-C6 fungal-type DNA-binding domain"/>
    <property type="match status" value="1"/>
</dbReference>
<dbReference type="Proteomes" id="UP000094020">
    <property type="component" value="Chromosome 3"/>
</dbReference>
<dbReference type="CDD" id="cd00067">
    <property type="entry name" value="GAL4"/>
    <property type="match status" value="1"/>
</dbReference>
<feature type="region of interest" description="Disordered" evidence="4">
    <location>
        <begin position="121"/>
        <end position="148"/>
    </location>
</feature>
<keyword evidence="3" id="KW-0539">Nucleus</keyword>
<keyword evidence="8" id="KW-1185">Reference proteome</keyword>
<dbReference type="InterPro" id="IPR001138">
    <property type="entry name" value="Zn2Cys6_DnaBD"/>
</dbReference>
<feature type="compositionally biased region" description="Polar residues" evidence="4">
    <location>
        <begin position="972"/>
        <end position="985"/>
    </location>
</feature>
<dbReference type="EMBL" id="CP144521">
    <property type="protein sequence ID" value="WWC68816.1"/>
    <property type="molecule type" value="Genomic_DNA"/>
</dbReference>
<feature type="compositionally biased region" description="Basic and acidic residues" evidence="4">
    <location>
        <begin position="82"/>
        <end position="97"/>
    </location>
</feature>
<protein>
    <recommendedName>
        <fullName evidence="5">Zn(2)-C6 fungal-type domain-containing protein</fullName>
    </recommendedName>
</protein>
<reference evidence="7" key="4">
    <citation type="submission" date="2024-02" db="EMBL/GenBank/DDBJ databases">
        <title>Comparative genomics of Cryptococcus and Kwoniella reveals pathogenesis evolution and contrasting modes of karyotype evolution via chromosome fusion or intercentromeric recombination.</title>
        <authorList>
            <person name="Coelho M.A."/>
            <person name="David-Palma M."/>
            <person name="Shea T."/>
            <person name="Bowers K."/>
            <person name="McGinley-Smith S."/>
            <person name="Mohammad A.W."/>
            <person name="Gnirke A."/>
            <person name="Yurkov A.M."/>
            <person name="Nowrousian M."/>
            <person name="Sun S."/>
            <person name="Cuomo C.A."/>
            <person name="Heitman J."/>
        </authorList>
    </citation>
    <scope>NUCLEOTIDE SEQUENCE</scope>
    <source>
        <strain evidence="7">CBS 10737</strain>
    </source>
</reference>
<feature type="region of interest" description="Disordered" evidence="4">
    <location>
        <begin position="1"/>
        <end position="108"/>
    </location>
</feature>
<dbReference type="InterPro" id="IPR050613">
    <property type="entry name" value="Sec_Metabolite_Reg"/>
</dbReference>
<dbReference type="Pfam" id="PF04082">
    <property type="entry name" value="Fungal_trans"/>
    <property type="match status" value="1"/>
</dbReference>
<dbReference type="GO" id="GO:0000981">
    <property type="term" value="F:DNA-binding transcription factor activity, RNA polymerase II-specific"/>
    <property type="evidence" value="ECO:0007669"/>
    <property type="project" value="InterPro"/>
</dbReference>
<dbReference type="GO" id="GO:0008270">
    <property type="term" value="F:zinc ion binding"/>
    <property type="evidence" value="ECO:0007669"/>
    <property type="project" value="InterPro"/>
</dbReference>
<feature type="compositionally biased region" description="Polar residues" evidence="4">
    <location>
        <begin position="254"/>
        <end position="265"/>
    </location>
</feature>
<dbReference type="GeneID" id="30171475"/>
<feature type="compositionally biased region" description="Polar residues" evidence="4">
    <location>
        <begin position="222"/>
        <end position="245"/>
    </location>
</feature>
<organism evidence="6">
    <name type="scientific">Kwoniella pini CBS 10737</name>
    <dbReference type="NCBI Taxonomy" id="1296096"/>
    <lineage>
        <taxon>Eukaryota</taxon>
        <taxon>Fungi</taxon>
        <taxon>Dikarya</taxon>
        <taxon>Basidiomycota</taxon>
        <taxon>Agaricomycotina</taxon>
        <taxon>Tremellomycetes</taxon>
        <taxon>Tremellales</taxon>
        <taxon>Cryptococcaceae</taxon>
        <taxon>Kwoniella</taxon>
    </lineage>
</organism>
<dbReference type="AlphaFoldDB" id="A0A1B9I6D3"/>
<dbReference type="InterPro" id="IPR036864">
    <property type="entry name" value="Zn2-C6_fun-type_DNA-bd_sf"/>
</dbReference>
<keyword evidence="2" id="KW-0479">Metal-binding</keyword>
<evidence type="ECO:0000256" key="3">
    <source>
        <dbReference type="ARBA" id="ARBA00023242"/>
    </source>
</evidence>
<feature type="compositionally biased region" description="Low complexity" evidence="4">
    <location>
        <begin position="1"/>
        <end position="13"/>
    </location>
</feature>
<dbReference type="GO" id="GO:0005634">
    <property type="term" value="C:nucleus"/>
    <property type="evidence" value="ECO:0007669"/>
    <property type="project" value="UniProtKB-SubCell"/>
</dbReference>
<dbReference type="SMART" id="SM00066">
    <property type="entry name" value="GAL4"/>
    <property type="match status" value="1"/>
</dbReference>
<feature type="compositionally biased region" description="Low complexity" evidence="4">
    <location>
        <begin position="377"/>
        <end position="393"/>
    </location>
</feature>
<evidence type="ECO:0000256" key="4">
    <source>
        <dbReference type="SAM" id="MobiDB-lite"/>
    </source>
</evidence>
<feature type="compositionally biased region" description="Low complexity" evidence="4">
    <location>
        <begin position="99"/>
        <end position="108"/>
    </location>
</feature>
<dbReference type="CDD" id="cd12148">
    <property type="entry name" value="fungal_TF_MHR"/>
    <property type="match status" value="1"/>
</dbReference>
<evidence type="ECO:0000259" key="5">
    <source>
        <dbReference type="PROSITE" id="PS50048"/>
    </source>
</evidence>
<proteinExistence type="predicted"/>
<accession>A0A1B9I6D3</accession>
<feature type="compositionally biased region" description="Acidic residues" evidence="4">
    <location>
        <begin position="327"/>
        <end position="343"/>
    </location>
</feature>
<feature type="compositionally biased region" description="Polar residues" evidence="4">
    <location>
        <begin position="191"/>
        <end position="209"/>
    </location>
</feature>
<reference evidence="6" key="1">
    <citation type="submission" date="2013-07" db="EMBL/GenBank/DDBJ databases">
        <title>The Genome Sequence of Cryptococcus pinus CBS10737.</title>
        <authorList>
            <consortium name="The Broad Institute Genome Sequencing Platform"/>
            <person name="Cuomo C."/>
            <person name="Litvintseva A."/>
            <person name="Chen Y."/>
            <person name="Heitman J."/>
            <person name="Sun S."/>
            <person name="Springer D."/>
            <person name="Dromer F."/>
            <person name="Young S.K."/>
            <person name="Zeng Q."/>
            <person name="Gargeya S."/>
            <person name="Fitzgerald M."/>
            <person name="Abouelleil A."/>
            <person name="Alvarado L."/>
            <person name="Berlin A.M."/>
            <person name="Chapman S.B."/>
            <person name="Dewar J."/>
            <person name="Goldberg J."/>
            <person name="Griggs A."/>
            <person name="Gujja S."/>
            <person name="Hansen M."/>
            <person name="Howarth C."/>
            <person name="Imamovic A."/>
            <person name="Larimer J."/>
            <person name="McCowan C."/>
            <person name="Murphy C."/>
            <person name="Pearson M."/>
            <person name="Priest M."/>
            <person name="Roberts A."/>
            <person name="Saif S."/>
            <person name="Shea T."/>
            <person name="Sykes S."/>
            <person name="Wortman J."/>
            <person name="Nusbaum C."/>
            <person name="Birren B."/>
        </authorList>
    </citation>
    <scope>NUCLEOTIDE SEQUENCE [LARGE SCALE GENOMIC DNA]</scope>
    <source>
        <strain evidence="6">CBS 10737</strain>
    </source>
</reference>
<dbReference type="PANTHER" id="PTHR31001:SF87">
    <property type="entry name" value="COL-21"/>
    <property type="match status" value="1"/>
</dbReference>
<name>A0A1B9I6D3_9TREE</name>
<dbReference type="SMART" id="SM00906">
    <property type="entry name" value="Fungal_trans"/>
    <property type="match status" value="1"/>
</dbReference>
<dbReference type="KEGG" id="kpin:30171475"/>
<dbReference type="GO" id="GO:0003677">
    <property type="term" value="F:DNA binding"/>
    <property type="evidence" value="ECO:0007669"/>
    <property type="project" value="InterPro"/>
</dbReference>
<dbReference type="Pfam" id="PF00172">
    <property type="entry name" value="Zn_clus"/>
    <property type="match status" value="1"/>
</dbReference>
<dbReference type="PROSITE" id="PS50048">
    <property type="entry name" value="ZN2_CY6_FUNGAL_2"/>
    <property type="match status" value="1"/>
</dbReference>
<sequence length="1072" mass="118313">MTSSSTSPIPSASGLGEKHPQPRIILRTSVSASSSIPSLRPSPSPTPKLSRSGSFGEPIESLEEENELQDDDQSPLPYSSAEKNKYSQQPREKEKIEPSANASTSSLTTSAIKSLPFPVLASSSRSLNSPSPRGSGGTSISGGKSRKSSCEMCHQRKIKCDQQRPACSSCVRKGQSCKYAEEADHFRRSSFSASIQSNTQSQRPKSVTIVNAKDPSIKYTMSIPSSNTSTPLKNGNGQAGQNGHSNHPEWKVAETTNTTNESGSGVVQKGRSSVRRERIVAGFDSDSEDDQDREGSQGSGKGNGHEHSLDGELAALVEGEGDSKAEEIDELEDDDEDQEGSLDSEDKDKKRGVIVDDDLSGELLDLATTPPKKKQKPVTSASASAFSTASQQAPPRTASKGVHNHFVYGRASLPAGEIPPTPATSRLPFVAINRPDTSRFDPYSTPLQNLANSLPSPEMQQILFNTFFNDPFLTEGISLLHPQYMDDFKGLMDRRTTRFQIGDATTLANAFIFLATALRILPDETSKLLLASQVYATPTGHSGACKTTQFPRSLSRLISCQSASSSDPSPLDQRYLDLALLAAQIAEQADPPSIMLVMLKLVLYRFSMLGHRRDKIVLAGTWLAQAVKIAQALGMGKEWEGLTQGERELRRRVMWSLYVTDRHHSFETSFPYTIMDAHQGIHLPSPMAESDLYKIRPDLRELPAHATEIAPTACTALFIHTHLARRITPILDSFATISAANTPHDLVLRFDASLDAFQEALPPYFRLFPLTETRFDSSHSYLAAHRIKLHSTLLSYRIGVHRSHLLSYLVPHSNSGNGNIRNVLAQVCLSSLRIQRTSKMLDSKLSFRLFNPMIIFENATTLALIMHVEKHIKNQQDGNSYLSSNEWISMRNGLSEANELLENVIPGEGLTYSRKAVSIIRELINKLEKPLNLLSNVLIEEEGLSPLKTTIPLDSSNKYHSSNNYKSSNHSRTQSYDNLQNKSPYNNNNNNDEFKLNSISPKSNEKHSLIQNNSISPQKSISTNQTLLIQQNQFNSNILIWLDEIKNIGINLDVLIREPEWIGGWERIIIAM</sequence>
<feature type="domain" description="Zn(2)-C6 fungal-type" evidence="5">
    <location>
        <begin position="149"/>
        <end position="179"/>
    </location>
</feature>
<dbReference type="STRING" id="1296096.A0A1B9I6D3"/>
<feature type="compositionally biased region" description="Low complexity" evidence="4">
    <location>
        <begin position="955"/>
        <end position="971"/>
    </location>
</feature>
<feature type="region of interest" description="Disordered" evidence="4">
    <location>
        <begin position="950"/>
        <end position="998"/>
    </location>
</feature>
<evidence type="ECO:0000313" key="6">
    <source>
        <dbReference type="EMBL" id="OCF51041.1"/>
    </source>
</evidence>
<feature type="compositionally biased region" description="Acidic residues" evidence="4">
    <location>
        <begin position="60"/>
        <end position="73"/>
    </location>
</feature>
<reference evidence="7" key="2">
    <citation type="submission" date="2013-07" db="EMBL/GenBank/DDBJ databases">
        <authorList>
            <consortium name="The Broad Institute Genome Sequencing Platform"/>
            <person name="Cuomo C."/>
            <person name="Litvintseva A."/>
            <person name="Chen Y."/>
            <person name="Heitman J."/>
            <person name="Sun S."/>
            <person name="Springer D."/>
            <person name="Dromer F."/>
            <person name="Young S.K."/>
            <person name="Zeng Q."/>
            <person name="Gargeya S."/>
            <person name="Fitzgerald M."/>
            <person name="Abouelleil A."/>
            <person name="Alvarado L."/>
            <person name="Berlin A.M."/>
            <person name="Chapman S.B."/>
            <person name="Dewar J."/>
            <person name="Goldberg J."/>
            <person name="Griggs A."/>
            <person name="Gujja S."/>
            <person name="Hansen M."/>
            <person name="Howarth C."/>
            <person name="Imamovic A."/>
            <person name="Larimer J."/>
            <person name="McCowan C."/>
            <person name="Murphy C."/>
            <person name="Pearson M."/>
            <person name="Priest M."/>
            <person name="Roberts A."/>
            <person name="Saif S."/>
            <person name="Shea T."/>
            <person name="Sykes S."/>
            <person name="Wortman J."/>
            <person name="Nusbaum C."/>
            <person name="Birren B."/>
        </authorList>
    </citation>
    <scope>NUCLEOTIDE SEQUENCE</scope>
    <source>
        <strain evidence="7">CBS 10737</strain>
    </source>
</reference>
<feature type="region of interest" description="Disordered" evidence="4">
    <location>
        <begin position="191"/>
        <end position="400"/>
    </location>
</feature>
<evidence type="ECO:0000256" key="1">
    <source>
        <dbReference type="ARBA" id="ARBA00004123"/>
    </source>
</evidence>
<dbReference type="SUPFAM" id="SSF57701">
    <property type="entry name" value="Zn2/Cys6 DNA-binding domain"/>
    <property type="match status" value="1"/>
</dbReference>
<dbReference type="PANTHER" id="PTHR31001">
    <property type="entry name" value="UNCHARACTERIZED TRANSCRIPTIONAL REGULATORY PROTEIN"/>
    <property type="match status" value="1"/>
</dbReference>
<dbReference type="OrthoDB" id="3364175at2759"/>
<dbReference type="GO" id="GO:0006351">
    <property type="term" value="P:DNA-templated transcription"/>
    <property type="evidence" value="ECO:0007669"/>
    <property type="project" value="InterPro"/>
</dbReference>
<dbReference type="EMBL" id="KI894009">
    <property type="protein sequence ID" value="OCF51041.1"/>
    <property type="molecule type" value="Genomic_DNA"/>
</dbReference>
<dbReference type="InterPro" id="IPR007219">
    <property type="entry name" value="XnlR_reg_dom"/>
</dbReference>
<dbReference type="PROSITE" id="PS00463">
    <property type="entry name" value="ZN2_CY6_FUNGAL_1"/>
    <property type="match status" value="1"/>
</dbReference>
<evidence type="ECO:0000256" key="2">
    <source>
        <dbReference type="ARBA" id="ARBA00022723"/>
    </source>
</evidence>
<feature type="compositionally biased region" description="Low complexity" evidence="4">
    <location>
        <begin position="122"/>
        <end position="133"/>
    </location>
</feature>
<gene>
    <name evidence="6" type="ORF">I206_03106</name>
    <name evidence="7" type="ORF">I206_102751</name>
</gene>
<dbReference type="RefSeq" id="XP_019012260.1">
    <property type="nucleotide sequence ID" value="XM_019154857.1"/>
</dbReference>
<feature type="compositionally biased region" description="Low complexity" evidence="4">
    <location>
        <begin position="29"/>
        <end position="39"/>
    </location>
</feature>
<comment type="subcellular location">
    <subcellularLocation>
        <location evidence="1">Nucleus</location>
    </subcellularLocation>
</comment>
<evidence type="ECO:0000313" key="8">
    <source>
        <dbReference type="Proteomes" id="UP000094020"/>
    </source>
</evidence>
<evidence type="ECO:0000313" key="7">
    <source>
        <dbReference type="EMBL" id="WWC68816.1"/>
    </source>
</evidence>
<reference evidence="6" key="3">
    <citation type="submission" date="2016-07" db="EMBL/GenBank/DDBJ databases">
        <title>Evolution of pathogenesis and genome organization in the Tremellales.</title>
        <authorList>
            <person name="Cuomo C."/>
            <person name="Litvintseva A."/>
            <person name="Heitman J."/>
            <person name="Chen Y."/>
            <person name="Sun S."/>
            <person name="Springer D."/>
            <person name="Dromer F."/>
            <person name="Young S."/>
            <person name="Zeng Q."/>
            <person name="Chapman S."/>
            <person name="Gujja S."/>
            <person name="Saif S."/>
            <person name="Birren B."/>
        </authorList>
    </citation>
    <scope>NUCLEOTIDE SEQUENCE</scope>
    <source>
        <strain evidence="6">CBS 10737</strain>
    </source>
</reference>